<proteinExistence type="predicted"/>
<keyword evidence="3" id="KW-1185">Reference proteome</keyword>
<reference evidence="2 3" key="1">
    <citation type="submission" date="2016-10" db="EMBL/GenBank/DDBJ databases">
        <authorList>
            <person name="de Groot N.N."/>
        </authorList>
    </citation>
    <scope>NUCLEOTIDE SEQUENCE [LARGE SCALE GENOMIC DNA]</scope>
    <source>
        <strain evidence="2 3">DSM 18978</strain>
    </source>
</reference>
<dbReference type="GO" id="GO:0016779">
    <property type="term" value="F:nucleotidyltransferase activity"/>
    <property type="evidence" value="ECO:0007669"/>
    <property type="project" value="UniProtKB-ARBA"/>
</dbReference>
<keyword evidence="2" id="KW-0808">Transferase</keyword>
<dbReference type="Pfam" id="PF12804">
    <property type="entry name" value="NTP_transf_3"/>
    <property type="match status" value="1"/>
</dbReference>
<evidence type="ECO:0000313" key="2">
    <source>
        <dbReference type="EMBL" id="SCZ00115.1"/>
    </source>
</evidence>
<evidence type="ECO:0000313" key="3">
    <source>
        <dbReference type="Proteomes" id="UP000198636"/>
    </source>
</evidence>
<dbReference type="AlphaFoldDB" id="A0A1G5KHH7"/>
<protein>
    <submittedName>
        <fullName evidence="2">MobA-like NTP transferase domain-containing protein</fullName>
    </submittedName>
</protein>
<dbReference type="Gene3D" id="3.90.550.10">
    <property type="entry name" value="Spore Coat Polysaccharide Biosynthesis Protein SpsA, Chain A"/>
    <property type="match status" value="1"/>
</dbReference>
<organism evidence="2 3">
    <name type="scientific">Alkaliphilus peptidifermentans DSM 18978</name>
    <dbReference type="NCBI Taxonomy" id="1120976"/>
    <lineage>
        <taxon>Bacteria</taxon>
        <taxon>Bacillati</taxon>
        <taxon>Bacillota</taxon>
        <taxon>Clostridia</taxon>
        <taxon>Peptostreptococcales</taxon>
        <taxon>Natronincolaceae</taxon>
        <taxon>Alkaliphilus</taxon>
    </lineage>
</organism>
<dbReference type="InterPro" id="IPR029044">
    <property type="entry name" value="Nucleotide-diphossugar_trans"/>
</dbReference>
<dbReference type="SUPFAM" id="SSF53448">
    <property type="entry name" value="Nucleotide-diphospho-sugar transferases"/>
    <property type="match status" value="1"/>
</dbReference>
<feature type="domain" description="MobA-like NTP transferase" evidence="1">
    <location>
        <begin position="3"/>
        <end position="129"/>
    </location>
</feature>
<gene>
    <name evidence="2" type="ORF">SAMN03080606_03506</name>
</gene>
<dbReference type="OrthoDB" id="159246at2"/>
<sequence>MHAIVLAGNDAVAEELMKNKAIIPLKGIPMIKFVVNALKESKYIDKIYVVGEVDELESIIGAEAEAIIRSSNTFMENLINGMAYSQGEDRVIVATCDVPLINVDIINKFIEVGLEVDNDIFYPIVNKALNQTSYPNLKRTYAHLKEGAFTGGNIVMLKPSIMGSIKEVTETLVRHRKNPIRMCRVLGVPFVIKLIFKQLKITDIEKMIKNRFKITGRAYICNFPEICNDLDHYQDKALFEEYL</sequence>
<accession>A0A1G5KHH7</accession>
<dbReference type="EMBL" id="FMUS01000027">
    <property type="protein sequence ID" value="SCZ00115.1"/>
    <property type="molecule type" value="Genomic_DNA"/>
</dbReference>
<dbReference type="InterPro" id="IPR025877">
    <property type="entry name" value="MobA-like_NTP_Trfase"/>
</dbReference>
<dbReference type="STRING" id="1120976.SAMN03080606_03506"/>
<dbReference type="Proteomes" id="UP000198636">
    <property type="component" value="Unassembled WGS sequence"/>
</dbReference>
<evidence type="ECO:0000259" key="1">
    <source>
        <dbReference type="Pfam" id="PF12804"/>
    </source>
</evidence>
<dbReference type="RefSeq" id="WP_091546113.1">
    <property type="nucleotide sequence ID" value="NZ_FMUS01000027.1"/>
</dbReference>
<name>A0A1G5KHH7_9FIRM</name>